<evidence type="ECO:0000313" key="2">
    <source>
        <dbReference type="EMBL" id="CEG59072.1"/>
    </source>
</evidence>
<evidence type="ECO:0000313" key="3">
    <source>
        <dbReference type="Proteomes" id="UP000032430"/>
    </source>
</evidence>
<keyword evidence="3" id="KW-1185">Reference proteome</keyword>
<proteinExistence type="predicted"/>
<dbReference type="Proteomes" id="UP000032430">
    <property type="component" value="Chromosome I"/>
</dbReference>
<dbReference type="HOGENOM" id="CLU_362817_0_0_6"/>
<name>A0A098GAR6_9GAMM</name>
<dbReference type="KEGG" id="lfa:LFA_3748"/>
<evidence type="ECO:0000256" key="1">
    <source>
        <dbReference type="SAM" id="Phobius"/>
    </source>
</evidence>
<dbReference type="AlphaFoldDB" id="A0A098GAR6"/>
<sequence>MRAVSSLEKMNMIYLVQGNVQELFHAFDLEWMITAYPGAQSIGRDLPKTRFLGSADQSQYFVDTWETKAEESYYLSGNMTAGNLFWILNHAQPLRKDGESLHDYEENFVHQHFAFVNEEQELCGCMLMYRQDEPTQWVIALVKNTHLAPEKRDVTILSGFNLNPYIKAAGLNITVSTTESLDASLMKPIHSPGIEHVLQQVIKASCGEINIRAMRLVHLLRLIQVYVIHDSLPNIIELESGEINALRTKLTHLGQLAGVSDQVNELPIDLFNPSDIQPQLLFADNPALDLLAEYKLSLSAAMLKDCLSKNSGLRKEIEQLVLSDDEQVNRNLLQMIILFYEENILNEHKELLQKHVFIKTRGGFLWNNAQIQLIPFLLKNKYSLNLFTLILSEESYYHAILTLIQLGYTHDIPRFLAITDKCSELEYIHRLDNEDTKKLCLIFWAKGHFSHKIVRATETYPMLAKTLVSLDQTEVTHIKNLRELALTPLEHQKLSIMHHYAEQFGKAAIKDNLKLLDAEELAELIKSLDVLKKSGVDLSDSYIMLTKSNKQGALLRLFLPDFNKVENDFHRQELIRLLYLGIKNGPVTQGKAIQGITDRTLQHLAKNLHERFICAKQMQDLGFNKGVIALAAEEKGIKGSRFRRIILRVEEECKKVQESLRESRANNDQITQWQKKDKDYRRTLYSIAYDGLTKAAVDINARINEIEMQVLSIVDPKIESWLYKALITIANIAIFILTCGIGNDIKEKRTGNYWFFNQTGLGEQLKSLDKEVIHVIESPEPASILSF</sequence>
<gene>
    <name evidence="2" type="ORF">LFA_3748</name>
</gene>
<keyword evidence="1" id="KW-0472">Membrane</keyword>
<feature type="transmembrane region" description="Helical" evidence="1">
    <location>
        <begin position="721"/>
        <end position="741"/>
    </location>
</feature>
<accession>A0A098GAR6</accession>
<dbReference type="STRING" id="1212491.LFA_3748"/>
<keyword evidence="1" id="KW-0812">Transmembrane</keyword>
<dbReference type="EMBL" id="LN614827">
    <property type="protein sequence ID" value="CEG59072.1"/>
    <property type="molecule type" value="Genomic_DNA"/>
</dbReference>
<protein>
    <submittedName>
        <fullName evidence="2">Uncharacterized protein</fullName>
    </submittedName>
</protein>
<keyword evidence="1" id="KW-1133">Transmembrane helix</keyword>
<organism evidence="2 3">
    <name type="scientific">Legionella fallonii LLAP-10</name>
    <dbReference type="NCBI Taxonomy" id="1212491"/>
    <lineage>
        <taxon>Bacteria</taxon>
        <taxon>Pseudomonadati</taxon>
        <taxon>Pseudomonadota</taxon>
        <taxon>Gammaproteobacteria</taxon>
        <taxon>Legionellales</taxon>
        <taxon>Legionellaceae</taxon>
        <taxon>Legionella</taxon>
    </lineage>
</organism>
<reference evidence="3" key="1">
    <citation type="submission" date="2014-09" db="EMBL/GenBank/DDBJ databases">
        <authorList>
            <person name="Gomez-Valero L."/>
        </authorList>
    </citation>
    <scope>NUCLEOTIDE SEQUENCE [LARGE SCALE GENOMIC DNA]</scope>
    <source>
        <strain evidence="3">ATCC700992</strain>
    </source>
</reference>